<name>A0A1F7FB34_UNCRA</name>
<accession>A0A1F7FB34</accession>
<proteinExistence type="predicted"/>
<organism evidence="1 2">
    <name type="scientific">Candidatus Raymondbacteria bacterium RIFOXYD12_FULL_49_13</name>
    <dbReference type="NCBI Taxonomy" id="1817890"/>
    <lineage>
        <taxon>Bacteria</taxon>
        <taxon>Raymondiibacteriota</taxon>
    </lineage>
</organism>
<evidence type="ECO:0000313" key="1">
    <source>
        <dbReference type="EMBL" id="OGK03890.1"/>
    </source>
</evidence>
<protein>
    <recommendedName>
        <fullName evidence="3">DUF2442 domain-containing protein</fullName>
    </recommendedName>
</protein>
<gene>
    <name evidence="1" type="ORF">A2519_00615</name>
</gene>
<dbReference type="InterPro" id="IPR036782">
    <property type="entry name" value="NE0471-like_N"/>
</dbReference>
<dbReference type="Proteomes" id="UP000179243">
    <property type="component" value="Unassembled WGS sequence"/>
</dbReference>
<dbReference type="SUPFAM" id="SSF143880">
    <property type="entry name" value="NE0471 N-terminal domain-like"/>
    <property type="match status" value="1"/>
</dbReference>
<comment type="caution">
    <text evidence="1">The sequence shown here is derived from an EMBL/GenBank/DDBJ whole genome shotgun (WGS) entry which is preliminary data.</text>
</comment>
<dbReference type="EMBL" id="MFYX01000080">
    <property type="protein sequence ID" value="OGK03890.1"/>
    <property type="molecule type" value="Genomic_DNA"/>
</dbReference>
<evidence type="ECO:0000313" key="2">
    <source>
        <dbReference type="Proteomes" id="UP000179243"/>
    </source>
</evidence>
<reference evidence="1 2" key="1">
    <citation type="journal article" date="2016" name="Nat. Commun.">
        <title>Thousands of microbial genomes shed light on interconnected biogeochemical processes in an aquifer system.</title>
        <authorList>
            <person name="Anantharaman K."/>
            <person name="Brown C.T."/>
            <person name="Hug L.A."/>
            <person name="Sharon I."/>
            <person name="Castelle C.J."/>
            <person name="Probst A.J."/>
            <person name="Thomas B.C."/>
            <person name="Singh A."/>
            <person name="Wilkins M.J."/>
            <person name="Karaoz U."/>
            <person name="Brodie E.L."/>
            <person name="Williams K.H."/>
            <person name="Hubbard S.S."/>
            <person name="Banfield J.F."/>
        </authorList>
    </citation>
    <scope>NUCLEOTIDE SEQUENCE [LARGE SCALE GENOMIC DNA]</scope>
</reference>
<dbReference type="Gene3D" id="3.30.2020.10">
    <property type="entry name" value="NE0471-like N-terminal domain"/>
    <property type="match status" value="1"/>
</dbReference>
<dbReference type="AlphaFoldDB" id="A0A1F7FB34"/>
<sequence length="95" mass="10765">MKRITKISVQEYRSLLVAFDDGKSGIFHVKDRFTGIAGPLNDRNVFNTAKIINKGHGVGFDGTEYDICSELIYAELVVKPATKNRRTKRRQECFA</sequence>
<evidence type="ECO:0008006" key="3">
    <source>
        <dbReference type="Google" id="ProtNLM"/>
    </source>
</evidence>